<dbReference type="InterPro" id="IPR036282">
    <property type="entry name" value="Glutathione-S-Trfase_C_sf"/>
</dbReference>
<dbReference type="FunFam" id="3.40.30.10:FF:000331">
    <property type="entry name" value="Glutathione S-transferase"/>
    <property type="match status" value="1"/>
</dbReference>
<dbReference type="Proteomes" id="UP000305423">
    <property type="component" value="Unassembled WGS sequence"/>
</dbReference>
<dbReference type="CDD" id="cd03046">
    <property type="entry name" value="GST_N_GTT1_like"/>
    <property type="match status" value="1"/>
</dbReference>
<feature type="domain" description="GST N-terminal" evidence="1">
    <location>
        <begin position="9"/>
        <end position="87"/>
    </location>
</feature>
<dbReference type="Gene3D" id="3.40.30.10">
    <property type="entry name" value="Glutaredoxin"/>
    <property type="match status" value="1"/>
</dbReference>
<dbReference type="RefSeq" id="WP_045963824.1">
    <property type="nucleotide sequence ID" value="NZ_JXXW01000027.1"/>
</dbReference>
<evidence type="ECO:0000313" key="2">
    <source>
        <dbReference type="EMBL" id="TMN76505.1"/>
    </source>
</evidence>
<dbReference type="CDD" id="cd03207">
    <property type="entry name" value="GST_C_8"/>
    <property type="match status" value="1"/>
</dbReference>
<proteinExistence type="predicted"/>
<dbReference type="SUPFAM" id="SSF52833">
    <property type="entry name" value="Thioredoxin-like"/>
    <property type="match status" value="1"/>
</dbReference>
<dbReference type="PANTHER" id="PTHR44051">
    <property type="entry name" value="GLUTATHIONE S-TRANSFERASE-RELATED"/>
    <property type="match status" value="1"/>
</dbReference>
<comment type="caution">
    <text evidence="2">The sequence shown here is derived from an EMBL/GenBank/DDBJ whole genome shotgun (WGS) entry which is preliminary data.</text>
</comment>
<dbReference type="SUPFAM" id="SSF47616">
    <property type="entry name" value="GST C-terminal domain-like"/>
    <property type="match status" value="1"/>
</dbReference>
<dbReference type="EMBL" id="PNEL01000030">
    <property type="protein sequence ID" value="TMN76505.1"/>
    <property type="molecule type" value="Genomic_DNA"/>
</dbReference>
<dbReference type="SFLD" id="SFLDS00019">
    <property type="entry name" value="Glutathione_Transferase_(cytos"/>
    <property type="match status" value="1"/>
</dbReference>
<dbReference type="Gene3D" id="1.20.1050.10">
    <property type="match status" value="1"/>
</dbReference>
<dbReference type="Pfam" id="PF02798">
    <property type="entry name" value="GST_N"/>
    <property type="match status" value="1"/>
</dbReference>
<organism evidence="2 3">
    <name type="scientific">Pseudoalteromonas piscicida</name>
    <dbReference type="NCBI Taxonomy" id="43662"/>
    <lineage>
        <taxon>Bacteria</taxon>
        <taxon>Pseudomonadati</taxon>
        <taxon>Pseudomonadota</taxon>
        <taxon>Gammaproteobacteria</taxon>
        <taxon>Alteromonadales</taxon>
        <taxon>Pseudoalteromonadaceae</taxon>
        <taxon>Pseudoalteromonas</taxon>
    </lineage>
</organism>
<dbReference type="InterPro" id="IPR040079">
    <property type="entry name" value="Glutathione_S-Trfase"/>
</dbReference>
<dbReference type="PANTHER" id="PTHR44051:SF9">
    <property type="entry name" value="GLUTATHIONE S-TRANSFERASE 1"/>
    <property type="match status" value="1"/>
</dbReference>
<dbReference type="AlphaFoldDB" id="A0AAQ2ESZ7"/>
<dbReference type="InterPro" id="IPR036249">
    <property type="entry name" value="Thioredoxin-like_sf"/>
</dbReference>
<accession>A0AAQ2ESZ7</accession>
<reference evidence="3" key="2">
    <citation type="submission" date="2019-06" db="EMBL/GenBank/DDBJ databases">
        <title>Co-occurence of chitin degradation, pigmentation and bioactivity in marine Pseudoalteromonas.</title>
        <authorList>
            <person name="Sonnenschein E.C."/>
            <person name="Bech P.K."/>
        </authorList>
    </citation>
    <scope>NUCLEOTIDE SEQUENCE [LARGE SCALE GENOMIC DNA]</scope>
    <source>
        <strain evidence="3">S1607</strain>
    </source>
</reference>
<protein>
    <submittedName>
        <fullName evidence="2">Glutathione S-transferase family protein</fullName>
    </submittedName>
</protein>
<evidence type="ECO:0000259" key="1">
    <source>
        <dbReference type="PROSITE" id="PS50404"/>
    </source>
</evidence>
<reference evidence="2 3" key="1">
    <citation type="submission" date="2017-12" db="EMBL/GenBank/DDBJ databases">
        <authorList>
            <person name="Paulsen S."/>
            <person name="Gram L.K."/>
        </authorList>
    </citation>
    <scope>NUCLEOTIDE SEQUENCE [LARGE SCALE GENOMIC DNA]</scope>
    <source>
        <strain evidence="2 3">S1607</strain>
    </source>
</reference>
<evidence type="ECO:0000313" key="3">
    <source>
        <dbReference type="Proteomes" id="UP000305423"/>
    </source>
</evidence>
<name>A0AAQ2ESZ7_PSEO7</name>
<sequence length="210" mass="24574">MPNFTITTFDWVPELPRGYVRDIRLRWALEEAGIPYDIELTAFNERENTHYLHQPFGQVPWLSHEDKEIFESGAGLLYIAEHSDELISTENSSSVIQWLLAALNSVEMATLPWTMLKFSGDTFESDGSKAIERFLHSRLKHMNEYLRRKTWLAEQFSVADIAMADVLRLVDRFDGLKQYSYCRKYLEQCVSRAAFKKAYEDQLELYSTVR</sequence>
<dbReference type="PROSITE" id="PS50404">
    <property type="entry name" value="GST_NTER"/>
    <property type="match status" value="1"/>
</dbReference>
<dbReference type="InterPro" id="IPR004045">
    <property type="entry name" value="Glutathione_S-Trfase_N"/>
</dbReference>
<gene>
    <name evidence="2" type="ORF">CWB74_12505</name>
</gene>